<keyword evidence="5" id="KW-0408">Iron</keyword>
<feature type="domain" description="4Fe-4S Wbl-type" evidence="11">
    <location>
        <begin position="11"/>
        <end position="67"/>
    </location>
</feature>
<sequence>MNEIWDGQGAACRDKTDVFFSDEPGDVEQAQGICATCPVIEPCLEYALTNRVEHGVWGGELFRNGPPASLLIQKAWQEAEELGLRDPDDTRRAALPIFITSDGHIRDFLEDAMRRRPGDDGASLGEGGGQLFRNRIQAVKRRWGRLSKAVQAARQLTKEG</sequence>
<proteinExistence type="inferred from homology"/>
<keyword evidence="4" id="KW-0479">Metal-binding</keyword>
<dbReference type="GO" id="GO:0047134">
    <property type="term" value="F:protein-disulfide reductase [NAD(P)H] activity"/>
    <property type="evidence" value="ECO:0007669"/>
    <property type="project" value="TreeGrafter"/>
</dbReference>
<evidence type="ECO:0000256" key="9">
    <source>
        <dbReference type="ARBA" id="ARBA00023157"/>
    </source>
</evidence>
<keyword evidence="8" id="KW-0238">DNA-binding</keyword>
<dbReference type="EMBL" id="UINC01035418">
    <property type="protein sequence ID" value="SVB27789.1"/>
    <property type="molecule type" value="Genomic_DNA"/>
</dbReference>
<organism evidence="12">
    <name type="scientific">marine metagenome</name>
    <dbReference type="NCBI Taxonomy" id="408172"/>
    <lineage>
        <taxon>unclassified sequences</taxon>
        <taxon>metagenomes</taxon>
        <taxon>ecological metagenomes</taxon>
    </lineage>
</organism>
<dbReference type="GO" id="GO:0051539">
    <property type="term" value="F:4 iron, 4 sulfur cluster binding"/>
    <property type="evidence" value="ECO:0007669"/>
    <property type="project" value="UniProtKB-KW"/>
</dbReference>
<comment type="similarity">
    <text evidence="2">Belongs to the WhiB family.</text>
</comment>
<dbReference type="PANTHER" id="PTHR38839:SF2">
    <property type="entry name" value="TRANSCRIPTIONAL REGULATOR WHIB7-RELATED"/>
    <property type="match status" value="1"/>
</dbReference>
<evidence type="ECO:0000256" key="4">
    <source>
        <dbReference type="ARBA" id="ARBA00022723"/>
    </source>
</evidence>
<keyword evidence="6" id="KW-0411">Iron-sulfur</keyword>
<dbReference type="InterPro" id="IPR003482">
    <property type="entry name" value="Whib"/>
</dbReference>
<dbReference type="PROSITE" id="PS51674">
    <property type="entry name" value="4FE4S_WBL"/>
    <property type="match status" value="1"/>
</dbReference>
<dbReference type="PANTHER" id="PTHR38839">
    <property type="entry name" value="TRANSCRIPTIONAL REGULATOR WHID-RELATED"/>
    <property type="match status" value="1"/>
</dbReference>
<evidence type="ECO:0000259" key="11">
    <source>
        <dbReference type="PROSITE" id="PS51674"/>
    </source>
</evidence>
<evidence type="ECO:0000256" key="5">
    <source>
        <dbReference type="ARBA" id="ARBA00023004"/>
    </source>
</evidence>
<dbReference type="GO" id="GO:0045454">
    <property type="term" value="P:cell redox homeostasis"/>
    <property type="evidence" value="ECO:0007669"/>
    <property type="project" value="TreeGrafter"/>
</dbReference>
<evidence type="ECO:0000256" key="2">
    <source>
        <dbReference type="ARBA" id="ARBA00006597"/>
    </source>
</evidence>
<dbReference type="Pfam" id="PF02467">
    <property type="entry name" value="Whib"/>
    <property type="match status" value="1"/>
</dbReference>
<evidence type="ECO:0000313" key="12">
    <source>
        <dbReference type="EMBL" id="SVB27789.1"/>
    </source>
</evidence>
<keyword evidence="7" id="KW-0805">Transcription regulation</keyword>
<evidence type="ECO:0000256" key="8">
    <source>
        <dbReference type="ARBA" id="ARBA00023125"/>
    </source>
</evidence>
<dbReference type="GO" id="GO:0045892">
    <property type="term" value="P:negative regulation of DNA-templated transcription"/>
    <property type="evidence" value="ECO:0007669"/>
    <property type="project" value="TreeGrafter"/>
</dbReference>
<evidence type="ECO:0000256" key="3">
    <source>
        <dbReference type="ARBA" id="ARBA00022485"/>
    </source>
</evidence>
<reference evidence="12" key="1">
    <citation type="submission" date="2018-05" db="EMBL/GenBank/DDBJ databases">
        <authorList>
            <person name="Lanie J.A."/>
            <person name="Ng W.-L."/>
            <person name="Kazmierczak K.M."/>
            <person name="Andrzejewski T.M."/>
            <person name="Davidsen T.M."/>
            <person name="Wayne K.J."/>
            <person name="Tettelin H."/>
            <person name="Glass J.I."/>
            <person name="Rusch D."/>
            <person name="Podicherti R."/>
            <person name="Tsui H.-C.T."/>
            <person name="Winkler M.E."/>
        </authorList>
    </citation>
    <scope>NUCLEOTIDE SEQUENCE</scope>
</reference>
<accession>A0A382CPJ8</accession>
<evidence type="ECO:0000256" key="10">
    <source>
        <dbReference type="ARBA" id="ARBA00023163"/>
    </source>
</evidence>
<keyword evidence="3" id="KW-0004">4Fe-4S</keyword>
<evidence type="ECO:0000256" key="7">
    <source>
        <dbReference type="ARBA" id="ARBA00023015"/>
    </source>
</evidence>
<name>A0A382CPJ8_9ZZZZ</name>
<protein>
    <recommendedName>
        <fullName evidence="11">4Fe-4S Wbl-type domain-containing protein</fullName>
    </recommendedName>
</protein>
<dbReference type="GO" id="GO:0003677">
    <property type="term" value="F:DNA binding"/>
    <property type="evidence" value="ECO:0007669"/>
    <property type="project" value="UniProtKB-KW"/>
</dbReference>
<gene>
    <name evidence="12" type="ORF">METZ01_LOCUS180643</name>
</gene>
<evidence type="ECO:0000256" key="6">
    <source>
        <dbReference type="ARBA" id="ARBA00023014"/>
    </source>
</evidence>
<keyword evidence="10" id="KW-0804">Transcription</keyword>
<dbReference type="AlphaFoldDB" id="A0A382CPJ8"/>
<comment type="cofactor">
    <cofactor evidence="1">
        <name>[4Fe-4S] cluster</name>
        <dbReference type="ChEBI" id="CHEBI:49883"/>
    </cofactor>
</comment>
<evidence type="ECO:0000256" key="1">
    <source>
        <dbReference type="ARBA" id="ARBA00001966"/>
    </source>
</evidence>
<dbReference type="GO" id="GO:0046872">
    <property type="term" value="F:metal ion binding"/>
    <property type="evidence" value="ECO:0007669"/>
    <property type="project" value="UniProtKB-KW"/>
</dbReference>
<keyword evidence="9" id="KW-1015">Disulfide bond</keyword>
<dbReference type="InterPro" id="IPR034768">
    <property type="entry name" value="4FE4S_WBL"/>
</dbReference>
<dbReference type="HAMAP" id="MF_01479">
    <property type="entry name" value="WhiB"/>
    <property type="match status" value="1"/>
</dbReference>